<proteinExistence type="predicted"/>
<protein>
    <submittedName>
        <fullName evidence="2">Uncharacterized protein</fullName>
    </submittedName>
</protein>
<evidence type="ECO:0000256" key="1">
    <source>
        <dbReference type="SAM" id="Phobius"/>
    </source>
</evidence>
<organism evidence="2">
    <name type="scientific">marine metagenome</name>
    <dbReference type="NCBI Taxonomy" id="408172"/>
    <lineage>
        <taxon>unclassified sequences</taxon>
        <taxon>metagenomes</taxon>
        <taxon>ecological metagenomes</taxon>
    </lineage>
</organism>
<gene>
    <name evidence="2" type="ORF">METZ01_LOCUS252318</name>
</gene>
<name>A0A382II83_9ZZZZ</name>
<sequence>MVRYSIFNREQYSNYYLFLGSFGLGLFLWLFVTSSEEYSYMMNIPLEVRNISAKKTLKEEVPSMVQARFSGTGHELLKAFLLKDFYDDYKLVLDLDRISEEYKFILN</sequence>
<reference evidence="2" key="1">
    <citation type="submission" date="2018-05" db="EMBL/GenBank/DDBJ databases">
        <authorList>
            <person name="Lanie J.A."/>
            <person name="Ng W.-L."/>
            <person name="Kazmierczak K.M."/>
            <person name="Andrzejewski T.M."/>
            <person name="Davidsen T.M."/>
            <person name="Wayne K.J."/>
            <person name="Tettelin H."/>
            <person name="Glass J.I."/>
            <person name="Rusch D."/>
            <person name="Podicherti R."/>
            <person name="Tsui H.-C.T."/>
            <person name="Winkler M.E."/>
        </authorList>
    </citation>
    <scope>NUCLEOTIDE SEQUENCE</scope>
</reference>
<feature type="transmembrane region" description="Helical" evidence="1">
    <location>
        <begin position="12"/>
        <end position="32"/>
    </location>
</feature>
<keyword evidence="1" id="KW-1133">Transmembrane helix</keyword>
<dbReference type="EMBL" id="UINC01067625">
    <property type="protein sequence ID" value="SVB99464.1"/>
    <property type="molecule type" value="Genomic_DNA"/>
</dbReference>
<keyword evidence="1" id="KW-0812">Transmembrane</keyword>
<accession>A0A382II83</accession>
<dbReference type="AlphaFoldDB" id="A0A382II83"/>
<feature type="non-terminal residue" evidence="2">
    <location>
        <position position="107"/>
    </location>
</feature>
<keyword evidence="1" id="KW-0472">Membrane</keyword>
<evidence type="ECO:0000313" key="2">
    <source>
        <dbReference type="EMBL" id="SVB99464.1"/>
    </source>
</evidence>